<dbReference type="SUPFAM" id="SSF52047">
    <property type="entry name" value="RNI-like"/>
    <property type="match status" value="1"/>
</dbReference>
<sequence>MRIAKGCKGLPLAIVVIDGLLAKSNMTREYWEFVAGKVNLLVSSKNDEDCSKILLLSYNHLPIHLKSYFLYMDFFIEDYEIKVSDLTESWVVEGFLKPIRGKSLEEVANEYLTDLIERNLILIHNCRSTFAFPYSLKKLELWECRIPWENMTVIGSLPSLEILLLYDVEAMEHSSLTHEWINPVEGGFRQLKFLLIYGINLKRWRAESIHFPKLEILQLFGMDKLEEIPSGIGEIETLRKIELDRCSSSVVESAKEIYEEQQSFGNEDFQLFINSKKYQN</sequence>
<dbReference type="Gene3D" id="1.10.10.10">
    <property type="entry name" value="Winged helix-like DNA-binding domain superfamily/Winged helix DNA-binding domain"/>
    <property type="match status" value="1"/>
</dbReference>
<dbReference type="InterPro" id="IPR027417">
    <property type="entry name" value="P-loop_NTPase"/>
</dbReference>
<evidence type="ECO:0000259" key="5">
    <source>
        <dbReference type="Pfam" id="PF23559"/>
    </source>
</evidence>
<dbReference type="InterPro" id="IPR042197">
    <property type="entry name" value="Apaf_helical"/>
</dbReference>
<evidence type="ECO:0000313" key="6">
    <source>
        <dbReference type="EMBL" id="KAG8378892.1"/>
    </source>
</evidence>
<dbReference type="EMBL" id="WHWC01000007">
    <property type="protein sequence ID" value="KAG8378892.1"/>
    <property type="molecule type" value="Genomic_DNA"/>
</dbReference>
<name>A0AAV6XEI3_9LAMI</name>
<evidence type="ECO:0000256" key="3">
    <source>
        <dbReference type="ARBA" id="ARBA00022741"/>
    </source>
</evidence>
<keyword evidence="7" id="KW-1185">Reference proteome</keyword>
<keyword evidence="4" id="KW-0067">ATP-binding</keyword>
<dbReference type="Pfam" id="PF23559">
    <property type="entry name" value="WHD_DRP"/>
    <property type="match status" value="1"/>
</dbReference>
<comment type="similarity">
    <text evidence="1">Belongs to the disease resistance NB-LRR family.</text>
</comment>
<keyword evidence="3" id="KW-0547">Nucleotide-binding</keyword>
<evidence type="ECO:0000256" key="1">
    <source>
        <dbReference type="ARBA" id="ARBA00008894"/>
    </source>
</evidence>
<feature type="domain" description="Disease resistance protein winged helix" evidence="5">
    <location>
        <begin position="75"/>
        <end position="122"/>
    </location>
</feature>
<dbReference type="InterPro" id="IPR058922">
    <property type="entry name" value="WHD_DRP"/>
</dbReference>
<gene>
    <name evidence="6" type="ORF">BUALT_Bualt07G0031800</name>
</gene>
<evidence type="ECO:0000256" key="4">
    <source>
        <dbReference type="ARBA" id="ARBA00022840"/>
    </source>
</evidence>
<dbReference type="AlphaFoldDB" id="A0AAV6XEI3"/>
<dbReference type="InterPro" id="IPR036388">
    <property type="entry name" value="WH-like_DNA-bd_sf"/>
</dbReference>
<dbReference type="SUPFAM" id="SSF52540">
    <property type="entry name" value="P-loop containing nucleoside triphosphate hydrolases"/>
    <property type="match status" value="1"/>
</dbReference>
<dbReference type="Gene3D" id="1.10.8.430">
    <property type="entry name" value="Helical domain of apoptotic protease-activating factors"/>
    <property type="match status" value="1"/>
</dbReference>
<reference evidence="6" key="1">
    <citation type="submission" date="2019-10" db="EMBL/GenBank/DDBJ databases">
        <authorList>
            <person name="Zhang R."/>
            <person name="Pan Y."/>
            <person name="Wang J."/>
            <person name="Ma R."/>
            <person name="Yu S."/>
        </authorList>
    </citation>
    <scope>NUCLEOTIDE SEQUENCE</scope>
    <source>
        <strain evidence="6">LA-IB0</strain>
        <tissue evidence="6">Leaf</tissue>
    </source>
</reference>
<protein>
    <recommendedName>
        <fullName evidence="5">Disease resistance protein winged helix domain-containing protein</fullName>
    </recommendedName>
</protein>
<comment type="caution">
    <text evidence="6">The sequence shown here is derived from an EMBL/GenBank/DDBJ whole genome shotgun (WGS) entry which is preliminary data.</text>
</comment>
<evidence type="ECO:0000313" key="7">
    <source>
        <dbReference type="Proteomes" id="UP000826271"/>
    </source>
</evidence>
<dbReference type="Proteomes" id="UP000826271">
    <property type="component" value="Unassembled WGS sequence"/>
</dbReference>
<dbReference type="PANTHER" id="PTHR15140">
    <property type="entry name" value="TUBULIN-SPECIFIC CHAPERONE E"/>
    <property type="match status" value="1"/>
</dbReference>
<organism evidence="6 7">
    <name type="scientific">Buddleja alternifolia</name>
    <dbReference type="NCBI Taxonomy" id="168488"/>
    <lineage>
        <taxon>Eukaryota</taxon>
        <taxon>Viridiplantae</taxon>
        <taxon>Streptophyta</taxon>
        <taxon>Embryophyta</taxon>
        <taxon>Tracheophyta</taxon>
        <taxon>Spermatophyta</taxon>
        <taxon>Magnoliopsida</taxon>
        <taxon>eudicotyledons</taxon>
        <taxon>Gunneridae</taxon>
        <taxon>Pentapetalae</taxon>
        <taxon>asterids</taxon>
        <taxon>lamiids</taxon>
        <taxon>Lamiales</taxon>
        <taxon>Scrophulariaceae</taxon>
        <taxon>Buddlejeae</taxon>
        <taxon>Buddleja</taxon>
    </lineage>
</organism>
<accession>A0AAV6XEI3</accession>
<proteinExistence type="inferred from homology"/>
<dbReference type="PANTHER" id="PTHR15140:SF37">
    <property type="entry name" value="UBIQUITIN-LIKE DOMAIN-CONTAINING PROTEIN"/>
    <property type="match status" value="1"/>
</dbReference>
<keyword evidence="2" id="KW-0433">Leucine-rich repeat</keyword>
<evidence type="ECO:0000256" key="2">
    <source>
        <dbReference type="ARBA" id="ARBA00022614"/>
    </source>
</evidence>